<feature type="domain" description="HTH araC/xylS-type" evidence="4">
    <location>
        <begin position="236"/>
        <end position="334"/>
    </location>
</feature>
<evidence type="ECO:0000259" key="4">
    <source>
        <dbReference type="PROSITE" id="PS01124"/>
    </source>
</evidence>
<dbReference type="RefSeq" id="WP_138770884.1">
    <property type="nucleotide sequence ID" value="NZ_JBHSSX010000054.1"/>
</dbReference>
<keyword evidence="3" id="KW-0804">Transcription</keyword>
<dbReference type="Gene3D" id="1.10.10.60">
    <property type="entry name" value="Homeodomain-like"/>
    <property type="match status" value="1"/>
</dbReference>
<keyword evidence="1" id="KW-0805">Transcription regulation</keyword>
<reference evidence="5 6" key="1">
    <citation type="submission" date="2019-05" db="EMBL/GenBank/DDBJ databases">
        <title>Genome of Alcanivorax gelatiniphagus, an oil degrading marine bacteria.</title>
        <authorList>
            <person name="Kwon K.K."/>
        </authorList>
    </citation>
    <scope>NUCLEOTIDE SEQUENCE [LARGE SCALE GENOMIC DNA]</scope>
    <source>
        <strain evidence="5 6">MEBiC 08158</strain>
    </source>
</reference>
<dbReference type="PANTHER" id="PTHR47894:SF4">
    <property type="entry name" value="HTH-TYPE TRANSCRIPTIONAL REGULATOR GADX"/>
    <property type="match status" value="1"/>
</dbReference>
<evidence type="ECO:0000256" key="1">
    <source>
        <dbReference type="ARBA" id="ARBA00023015"/>
    </source>
</evidence>
<dbReference type="Pfam" id="PF12625">
    <property type="entry name" value="Arabinose_bd"/>
    <property type="match status" value="1"/>
</dbReference>
<dbReference type="EMBL" id="VCQT01000009">
    <property type="protein sequence ID" value="TMW14847.1"/>
    <property type="molecule type" value="Genomic_DNA"/>
</dbReference>
<gene>
    <name evidence="5" type="ORF">FGS76_01625</name>
</gene>
<protein>
    <submittedName>
        <fullName evidence="5">AraC family transcriptional regulator</fullName>
    </submittedName>
</protein>
<evidence type="ECO:0000256" key="2">
    <source>
        <dbReference type="ARBA" id="ARBA00023125"/>
    </source>
</evidence>
<dbReference type="Pfam" id="PF12833">
    <property type="entry name" value="HTH_18"/>
    <property type="match status" value="1"/>
</dbReference>
<proteinExistence type="predicted"/>
<keyword evidence="2" id="KW-0238">DNA-binding</keyword>
<evidence type="ECO:0000313" key="6">
    <source>
        <dbReference type="Proteomes" id="UP000739180"/>
    </source>
</evidence>
<accession>A0ABY2XS96</accession>
<sequence>MPSLIRATNLWGYEEQVRRKGAQPEPLLSRCHLPPEERRDDRGFLVFRHFCELLENTAGVLGDPTFGMSLAAYQGMDILGPLSVIARSSATVGEAMQSIARYLYLHCPALGLSIERGHFQGRPGVRLLYQIDDEGAGYSIQAHELTLANTMQVLKLLCGEDFRPLSVHLQHSRVANQNIYRAMFPCRICFDQQWTGFCLPEAVFDLPLSSADHQTWELAERYLASQQAPNAHTLAEEVSALINTLLPTGKCTADLIASQLSMHKRTLQRRLVMEDTSYQQLLDEERKKMARQYLLEPNLKPSQIAGLLGYSEQSVFNRACRDWFGATPVSYRRQLLGG</sequence>
<dbReference type="PANTHER" id="PTHR47894">
    <property type="entry name" value="HTH-TYPE TRANSCRIPTIONAL REGULATOR GADX"/>
    <property type="match status" value="1"/>
</dbReference>
<evidence type="ECO:0000256" key="3">
    <source>
        <dbReference type="ARBA" id="ARBA00023163"/>
    </source>
</evidence>
<keyword evidence="6" id="KW-1185">Reference proteome</keyword>
<comment type="caution">
    <text evidence="5">The sequence shown here is derived from an EMBL/GenBank/DDBJ whole genome shotgun (WGS) entry which is preliminary data.</text>
</comment>
<dbReference type="InterPro" id="IPR032687">
    <property type="entry name" value="AraC-type_N"/>
</dbReference>
<dbReference type="SUPFAM" id="SSF46689">
    <property type="entry name" value="Homeodomain-like"/>
    <property type="match status" value="1"/>
</dbReference>
<dbReference type="Proteomes" id="UP000739180">
    <property type="component" value="Unassembled WGS sequence"/>
</dbReference>
<organism evidence="5 6">
    <name type="scientific">Alloalcanivorax gelatiniphagus</name>
    <dbReference type="NCBI Taxonomy" id="1194167"/>
    <lineage>
        <taxon>Bacteria</taxon>
        <taxon>Pseudomonadati</taxon>
        <taxon>Pseudomonadota</taxon>
        <taxon>Gammaproteobacteria</taxon>
        <taxon>Oceanospirillales</taxon>
        <taxon>Alcanivoracaceae</taxon>
        <taxon>Alloalcanivorax</taxon>
    </lineage>
</organism>
<dbReference type="PROSITE" id="PS01124">
    <property type="entry name" value="HTH_ARAC_FAMILY_2"/>
    <property type="match status" value="1"/>
</dbReference>
<dbReference type="SMART" id="SM00342">
    <property type="entry name" value="HTH_ARAC"/>
    <property type="match status" value="1"/>
</dbReference>
<dbReference type="InterPro" id="IPR018060">
    <property type="entry name" value="HTH_AraC"/>
</dbReference>
<dbReference type="InterPro" id="IPR009057">
    <property type="entry name" value="Homeodomain-like_sf"/>
</dbReference>
<name>A0ABY2XS96_9GAMM</name>
<evidence type="ECO:0000313" key="5">
    <source>
        <dbReference type="EMBL" id="TMW14847.1"/>
    </source>
</evidence>